<accession>A0A1L6MW45</accession>
<sequence>MNSRSAAASLLLLALTAARARIAHAQPLPKQAVEIATIALSKIRKGMKGYRLTAFEGIELIRFEVEVDRSVPSIPTRSSSHSRQNPAFTPRPDKKCSREQRKPHLY</sequence>
<evidence type="ECO:0000313" key="4">
    <source>
        <dbReference type="Proteomes" id="UP000185544"/>
    </source>
</evidence>
<evidence type="ECO:0000256" key="1">
    <source>
        <dbReference type="SAM" id="MobiDB-lite"/>
    </source>
</evidence>
<evidence type="ECO:0008006" key="5">
    <source>
        <dbReference type="Google" id="ProtNLM"/>
    </source>
</evidence>
<feature type="compositionally biased region" description="Basic and acidic residues" evidence="1">
    <location>
        <begin position="91"/>
        <end position="106"/>
    </location>
</feature>
<evidence type="ECO:0000313" key="3">
    <source>
        <dbReference type="EMBL" id="APR99658.1"/>
    </source>
</evidence>
<feature type="compositionally biased region" description="Polar residues" evidence="1">
    <location>
        <begin position="73"/>
        <end position="87"/>
    </location>
</feature>
<name>A0A1L6MW45_9BACT</name>
<dbReference type="RefSeq" id="WP_075276305.1">
    <property type="nucleotide sequence ID" value="NZ_CP016908.1"/>
</dbReference>
<dbReference type="AlphaFoldDB" id="A0A1L6MW45"/>
<reference evidence="3 4" key="1">
    <citation type="submission" date="2016-08" db="EMBL/GenBank/DDBJ databases">
        <title>Identification and validation of antigenic proteins from Pajaroellobacter abortibovis using de-novo genome sequence assembly and reverse vaccinology.</title>
        <authorList>
            <person name="Welly B.T."/>
            <person name="Miller M.R."/>
            <person name="Stott J.L."/>
            <person name="Blanchard M.T."/>
            <person name="Islas-Trejo A.D."/>
            <person name="O'Rourke S.M."/>
            <person name="Young A.E."/>
            <person name="Medrano J.F."/>
            <person name="Van Eenennaam A.L."/>
        </authorList>
    </citation>
    <scope>NUCLEOTIDE SEQUENCE [LARGE SCALE GENOMIC DNA]</scope>
    <source>
        <strain evidence="3 4">BTF92-0548A/99-0131</strain>
    </source>
</reference>
<keyword evidence="4" id="KW-1185">Reference proteome</keyword>
<feature type="signal peptide" evidence="2">
    <location>
        <begin position="1"/>
        <end position="25"/>
    </location>
</feature>
<proteinExistence type="predicted"/>
<dbReference type="KEGG" id="pabo:BCY86_02435"/>
<feature type="chain" id="PRO_5012837751" description="PepSY domain-containing protein" evidence="2">
    <location>
        <begin position="26"/>
        <end position="106"/>
    </location>
</feature>
<feature type="region of interest" description="Disordered" evidence="1">
    <location>
        <begin position="72"/>
        <end position="106"/>
    </location>
</feature>
<dbReference type="Proteomes" id="UP000185544">
    <property type="component" value="Chromosome"/>
</dbReference>
<protein>
    <recommendedName>
        <fullName evidence="5">PepSY domain-containing protein</fullName>
    </recommendedName>
</protein>
<evidence type="ECO:0000256" key="2">
    <source>
        <dbReference type="SAM" id="SignalP"/>
    </source>
</evidence>
<gene>
    <name evidence="3" type="ORF">BCY86_02435</name>
</gene>
<keyword evidence="2" id="KW-0732">Signal</keyword>
<organism evidence="3 4">
    <name type="scientific">Pajaroellobacter abortibovis</name>
    <dbReference type="NCBI Taxonomy" id="1882918"/>
    <lineage>
        <taxon>Bacteria</taxon>
        <taxon>Pseudomonadati</taxon>
        <taxon>Myxococcota</taxon>
        <taxon>Polyangia</taxon>
        <taxon>Polyangiales</taxon>
        <taxon>Polyangiaceae</taxon>
    </lineage>
</organism>
<dbReference type="EMBL" id="CP016908">
    <property type="protein sequence ID" value="APR99658.1"/>
    <property type="molecule type" value="Genomic_DNA"/>
</dbReference>